<sequence>MHNHAPSENLPVPPEGDVVWQHESLSKEEEADEDELESEEEMPLAQSLRQTRQGTDRRQQGREKLWCGAPQQQQQQDAEGDNADGNGDGNGNGDSDDDDPHTHIYCDA</sequence>
<feature type="compositionally biased region" description="Acidic residues" evidence="1">
    <location>
        <begin position="29"/>
        <end position="42"/>
    </location>
</feature>
<accession>A0AAD7D2N5</accession>
<protein>
    <submittedName>
        <fullName evidence="2">Uncharacterized protein</fullName>
    </submittedName>
</protein>
<gene>
    <name evidence="2" type="ORF">B0H17DRAFT_1208179</name>
</gene>
<proteinExistence type="predicted"/>
<reference evidence="2" key="1">
    <citation type="submission" date="2023-03" db="EMBL/GenBank/DDBJ databases">
        <title>Massive genome expansion in bonnet fungi (Mycena s.s.) driven by repeated elements and novel gene families across ecological guilds.</title>
        <authorList>
            <consortium name="Lawrence Berkeley National Laboratory"/>
            <person name="Harder C.B."/>
            <person name="Miyauchi S."/>
            <person name="Viragh M."/>
            <person name="Kuo A."/>
            <person name="Thoen E."/>
            <person name="Andreopoulos B."/>
            <person name="Lu D."/>
            <person name="Skrede I."/>
            <person name="Drula E."/>
            <person name="Henrissat B."/>
            <person name="Morin E."/>
            <person name="Kohler A."/>
            <person name="Barry K."/>
            <person name="LaButti K."/>
            <person name="Morin E."/>
            <person name="Salamov A."/>
            <person name="Lipzen A."/>
            <person name="Mereny Z."/>
            <person name="Hegedus B."/>
            <person name="Baldrian P."/>
            <person name="Stursova M."/>
            <person name="Weitz H."/>
            <person name="Taylor A."/>
            <person name="Grigoriev I.V."/>
            <person name="Nagy L.G."/>
            <person name="Martin F."/>
            <person name="Kauserud H."/>
        </authorList>
    </citation>
    <scope>NUCLEOTIDE SEQUENCE</scope>
    <source>
        <strain evidence="2">CBHHK067</strain>
    </source>
</reference>
<evidence type="ECO:0000256" key="1">
    <source>
        <dbReference type="SAM" id="MobiDB-lite"/>
    </source>
</evidence>
<evidence type="ECO:0000313" key="3">
    <source>
        <dbReference type="Proteomes" id="UP001221757"/>
    </source>
</evidence>
<name>A0AAD7D2N5_MYCRO</name>
<dbReference type="AlphaFoldDB" id="A0AAD7D2N5"/>
<keyword evidence="3" id="KW-1185">Reference proteome</keyword>
<dbReference type="EMBL" id="JARKIE010000158">
    <property type="protein sequence ID" value="KAJ7674153.1"/>
    <property type="molecule type" value="Genomic_DNA"/>
</dbReference>
<feature type="region of interest" description="Disordered" evidence="1">
    <location>
        <begin position="1"/>
        <end position="108"/>
    </location>
</feature>
<feature type="compositionally biased region" description="Basic and acidic residues" evidence="1">
    <location>
        <begin position="54"/>
        <end position="65"/>
    </location>
</feature>
<evidence type="ECO:0000313" key="2">
    <source>
        <dbReference type="EMBL" id="KAJ7674153.1"/>
    </source>
</evidence>
<organism evidence="2 3">
    <name type="scientific">Mycena rosella</name>
    <name type="common">Pink bonnet</name>
    <name type="synonym">Agaricus rosellus</name>
    <dbReference type="NCBI Taxonomy" id="1033263"/>
    <lineage>
        <taxon>Eukaryota</taxon>
        <taxon>Fungi</taxon>
        <taxon>Dikarya</taxon>
        <taxon>Basidiomycota</taxon>
        <taxon>Agaricomycotina</taxon>
        <taxon>Agaricomycetes</taxon>
        <taxon>Agaricomycetidae</taxon>
        <taxon>Agaricales</taxon>
        <taxon>Marasmiineae</taxon>
        <taxon>Mycenaceae</taxon>
        <taxon>Mycena</taxon>
    </lineage>
</organism>
<comment type="caution">
    <text evidence="2">The sequence shown here is derived from an EMBL/GenBank/DDBJ whole genome shotgun (WGS) entry which is preliminary data.</text>
</comment>
<dbReference type="Proteomes" id="UP001221757">
    <property type="component" value="Unassembled WGS sequence"/>
</dbReference>